<dbReference type="Proteomes" id="UP000295678">
    <property type="component" value="Unassembled WGS sequence"/>
</dbReference>
<proteinExistence type="predicted"/>
<evidence type="ECO:0000259" key="1">
    <source>
        <dbReference type="Pfam" id="PF00561"/>
    </source>
</evidence>
<name>A0A4R3MFL4_9HYPH</name>
<dbReference type="SUPFAM" id="SSF53474">
    <property type="entry name" value="alpha/beta-Hydrolases"/>
    <property type="match status" value="1"/>
</dbReference>
<gene>
    <name evidence="2" type="ORF">EDC22_102334</name>
</gene>
<dbReference type="InterPro" id="IPR000639">
    <property type="entry name" value="Epox_hydrolase-like"/>
</dbReference>
<dbReference type="OrthoDB" id="9808398at2"/>
<dbReference type="Gene3D" id="3.40.50.1820">
    <property type="entry name" value="alpha/beta hydrolase"/>
    <property type="match status" value="1"/>
</dbReference>
<dbReference type="PANTHER" id="PTHR43194">
    <property type="entry name" value="HYDROLASE ALPHA/BETA FOLD FAMILY"/>
    <property type="match status" value="1"/>
</dbReference>
<sequence>MTGTIPHCLTSFRGAEGNRVRATVWGEGSGPVAALMHGGGQTRHAWEGTARRLVASGWRAVAVDQRGHGDSDRSLPGNYAFTDYAADAALIFDQIIGALGQRPVAVGASLGGVASLLVAGEIAPQTVSALVLVDVTPRTDPNGVDAILGFMGERMHEGFASLEEAAEVIAGYLPHRPRPRSLAGLRKNLRLGQDGRYRWHWDPRFIDGPRPISTDREHIPLRCVAAARRLTVPTLLVRGQMSELVAEEHVRDFLTLVPHATYVDVSGAGHMVAGDRNDAFAAALVNFLCNLEAA</sequence>
<dbReference type="RefSeq" id="WP_132805416.1">
    <property type="nucleotide sequence ID" value="NZ_SMAK01000002.1"/>
</dbReference>
<dbReference type="Pfam" id="PF00561">
    <property type="entry name" value="Abhydrolase_1"/>
    <property type="match status" value="1"/>
</dbReference>
<keyword evidence="3" id="KW-1185">Reference proteome</keyword>
<dbReference type="EMBL" id="SMAK01000002">
    <property type="protein sequence ID" value="TCT12649.1"/>
    <property type="molecule type" value="Genomic_DNA"/>
</dbReference>
<dbReference type="InterPro" id="IPR000073">
    <property type="entry name" value="AB_hydrolase_1"/>
</dbReference>
<accession>A0A4R3MFL4</accession>
<protein>
    <submittedName>
        <fullName evidence="2">Pimeloyl-ACP methyl ester carboxylesterase</fullName>
    </submittedName>
</protein>
<dbReference type="PANTHER" id="PTHR43194:SF2">
    <property type="entry name" value="PEROXISOMAL MEMBRANE PROTEIN LPX1"/>
    <property type="match status" value="1"/>
</dbReference>
<dbReference type="PRINTS" id="PR00412">
    <property type="entry name" value="EPOXHYDRLASE"/>
</dbReference>
<organism evidence="2 3">
    <name type="scientific">Tepidamorphus gemmatus</name>
    <dbReference type="NCBI Taxonomy" id="747076"/>
    <lineage>
        <taxon>Bacteria</taxon>
        <taxon>Pseudomonadati</taxon>
        <taxon>Pseudomonadota</taxon>
        <taxon>Alphaproteobacteria</taxon>
        <taxon>Hyphomicrobiales</taxon>
        <taxon>Tepidamorphaceae</taxon>
        <taxon>Tepidamorphus</taxon>
    </lineage>
</organism>
<evidence type="ECO:0000313" key="3">
    <source>
        <dbReference type="Proteomes" id="UP000295678"/>
    </source>
</evidence>
<evidence type="ECO:0000313" key="2">
    <source>
        <dbReference type="EMBL" id="TCT12649.1"/>
    </source>
</evidence>
<comment type="caution">
    <text evidence="2">The sequence shown here is derived from an EMBL/GenBank/DDBJ whole genome shotgun (WGS) entry which is preliminary data.</text>
</comment>
<dbReference type="AlphaFoldDB" id="A0A4R3MFL4"/>
<dbReference type="InterPro" id="IPR050228">
    <property type="entry name" value="Carboxylesterase_BioH"/>
</dbReference>
<dbReference type="InterPro" id="IPR029058">
    <property type="entry name" value="AB_hydrolase_fold"/>
</dbReference>
<reference evidence="2 3" key="1">
    <citation type="submission" date="2019-03" db="EMBL/GenBank/DDBJ databases">
        <title>Genomic Encyclopedia of Type Strains, Phase IV (KMG-IV): sequencing the most valuable type-strain genomes for metagenomic binning, comparative biology and taxonomic classification.</title>
        <authorList>
            <person name="Goeker M."/>
        </authorList>
    </citation>
    <scope>NUCLEOTIDE SEQUENCE [LARGE SCALE GENOMIC DNA]</scope>
    <source>
        <strain evidence="2 3">DSM 19345</strain>
    </source>
</reference>
<dbReference type="PRINTS" id="PR00111">
    <property type="entry name" value="ABHYDROLASE"/>
</dbReference>
<feature type="domain" description="AB hydrolase-1" evidence="1">
    <location>
        <begin position="35"/>
        <end position="272"/>
    </location>
</feature>
<dbReference type="GO" id="GO:0003824">
    <property type="term" value="F:catalytic activity"/>
    <property type="evidence" value="ECO:0007669"/>
    <property type="project" value="InterPro"/>
</dbReference>